<dbReference type="EMBL" id="JACHGZ010000021">
    <property type="protein sequence ID" value="MBB5149465.1"/>
    <property type="molecule type" value="Genomic_DNA"/>
</dbReference>
<dbReference type="EC" id="6.2.1.3" evidence="5"/>
<evidence type="ECO:0000259" key="4">
    <source>
        <dbReference type="Pfam" id="PF13193"/>
    </source>
</evidence>
<feature type="domain" description="AMP-binding enzyme C-terminal" evidence="4">
    <location>
        <begin position="424"/>
        <end position="497"/>
    </location>
</feature>
<comment type="caution">
    <text evidence="5">The sequence shown here is derived from an EMBL/GenBank/DDBJ whole genome shotgun (WGS) entry which is preliminary data.</text>
</comment>
<dbReference type="PANTHER" id="PTHR43767">
    <property type="entry name" value="LONG-CHAIN-FATTY-ACID--COA LIGASE"/>
    <property type="match status" value="1"/>
</dbReference>
<keyword evidence="2 5" id="KW-0436">Ligase</keyword>
<dbReference type="InterPro" id="IPR000873">
    <property type="entry name" value="AMP-dep_synth/lig_dom"/>
</dbReference>
<dbReference type="CDD" id="cd05936">
    <property type="entry name" value="FC-FACS_FadD_like"/>
    <property type="match status" value="1"/>
</dbReference>
<dbReference type="PRINTS" id="PR00154">
    <property type="entry name" value="AMPBINDING"/>
</dbReference>
<evidence type="ECO:0000313" key="6">
    <source>
        <dbReference type="Proteomes" id="UP000557217"/>
    </source>
</evidence>
<sequence length="513" mass="57712">MNLVKKVREQSLNHPEKIAYIFEGRSTTYGEFEDKVSSLAFSMNQLGIQKGDHVALIFQNCPHFLIAYYALMRIGAVSIPINPMYTLDEMSYIVDNGDVKWIIAGEDSIGRINQLSNKFSQIKGSILCDKDSSHLFHDRQEGKYHFYSDLIKHSYSMKPVSLEADDIAIILYTSGTTGHPKGVMLTHGNLYANARDVGDYFLFSEEDRVIATLPFYHVFALTVVLNVPLSTGATILIAPRFSPKYIFQLAKEYHATVFAGVPTMYSFLHQYKEGEPSSFSSLRLAISGGAPLPIKVLENFEARFNIPIFEGYGLSEAAPVTCFNSPTQKPKPGSIGTSIPNVINKVVDDQGNDVAIGEVGELICKGPNVMKGYYKSPEETDKAIRDGWLYTGDLARQDEEGYIYIVDRKKDLIIVGGYNVYPREVEEVLYTHPKVLEAAVVGFSNEDYGEEVHAFIVLKEEAYYDELLQHCEKHLATYKIPEAFHIIQSLPKNSTGKILKRHLKERIERKVTE</sequence>
<dbReference type="InterPro" id="IPR050237">
    <property type="entry name" value="ATP-dep_AMP-bd_enzyme"/>
</dbReference>
<evidence type="ECO:0000313" key="5">
    <source>
        <dbReference type="EMBL" id="MBB5149465.1"/>
    </source>
</evidence>
<dbReference type="Pfam" id="PF00501">
    <property type="entry name" value="AMP-binding"/>
    <property type="match status" value="1"/>
</dbReference>
<dbReference type="NCBIfam" id="NF004837">
    <property type="entry name" value="PRK06187.1"/>
    <property type="match status" value="1"/>
</dbReference>
<comment type="similarity">
    <text evidence="1">Belongs to the ATP-dependent AMP-binding enzyme family.</text>
</comment>
<dbReference type="InterPro" id="IPR042099">
    <property type="entry name" value="ANL_N_sf"/>
</dbReference>
<dbReference type="PROSITE" id="PS00455">
    <property type="entry name" value="AMP_BINDING"/>
    <property type="match status" value="1"/>
</dbReference>
<proteinExistence type="inferred from homology"/>
<evidence type="ECO:0000256" key="1">
    <source>
        <dbReference type="ARBA" id="ARBA00006432"/>
    </source>
</evidence>
<dbReference type="Gene3D" id="3.40.50.12780">
    <property type="entry name" value="N-terminal domain of ligase-like"/>
    <property type="match status" value="1"/>
</dbReference>
<dbReference type="InterPro" id="IPR020459">
    <property type="entry name" value="AMP-binding"/>
</dbReference>
<dbReference type="Gene3D" id="3.30.300.30">
    <property type="match status" value="1"/>
</dbReference>
<evidence type="ECO:0000259" key="3">
    <source>
        <dbReference type="Pfam" id="PF00501"/>
    </source>
</evidence>
<dbReference type="InterPro" id="IPR045851">
    <property type="entry name" value="AMP-bd_C_sf"/>
</dbReference>
<dbReference type="GO" id="GO:0004467">
    <property type="term" value="F:long-chain fatty acid-CoA ligase activity"/>
    <property type="evidence" value="ECO:0007669"/>
    <property type="project" value="UniProtKB-EC"/>
</dbReference>
<feature type="domain" description="AMP-dependent synthetase/ligase" evidence="3">
    <location>
        <begin position="8"/>
        <end position="374"/>
    </location>
</feature>
<dbReference type="RefSeq" id="WP_168412532.1">
    <property type="nucleotide sequence ID" value="NZ_JAAXPW010000024.1"/>
</dbReference>
<protein>
    <submittedName>
        <fullName evidence="5">Long-chain acyl-CoA synthetase</fullName>
        <ecNumber evidence="5">6.2.1.3</ecNumber>
    </submittedName>
</protein>
<dbReference type="InterPro" id="IPR020845">
    <property type="entry name" value="AMP-binding_CS"/>
</dbReference>
<keyword evidence="6" id="KW-1185">Reference proteome</keyword>
<dbReference type="PANTHER" id="PTHR43767:SF3">
    <property type="entry name" value="LONG-CHAIN-FATTY-ACID--COA LIGASE"/>
    <property type="match status" value="1"/>
</dbReference>
<dbReference type="Pfam" id="PF13193">
    <property type="entry name" value="AMP-binding_C"/>
    <property type="match status" value="1"/>
</dbReference>
<dbReference type="AlphaFoldDB" id="A0A840PM23"/>
<gene>
    <name evidence="5" type="ORF">HNR36_001855</name>
</gene>
<accession>A0A840PM23</accession>
<dbReference type="InterPro" id="IPR025110">
    <property type="entry name" value="AMP-bd_C"/>
</dbReference>
<evidence type="ECO:0000256" key="2">
    <source>
        <dbReference type="ARBA" id="ARBA00022598"/>
    </source>
</evidence>
<dbReference type="SUPFAM" id="SSF56801">
    <property type="entry name" value="Acetyl-CoA synthetase-like"/>
    <property type="match status" value="1"/>
</dbReference>
<organism evidence="5 6">
    <name type="scientific">Ureibacillus thermosphaericus</name>
    <dbReference type="NCBI Taxonomy" id="51173"/>
    <lineage>
        <taxon>Bacteria</taxon>
        <taxon>Bacillati</taxon>
        <taxon>Bacillota</taxon>
        <taxon>Bacilli</taxon>
        <taxon>Bacillales</taxon>
        <taxon>Caryophanaceae</taxon>
        <taxon>Ureibacillus</taxon>
    </lineage>
</organism>
<dbReference type="Proteomes" id="UP000557217">
    <property type="component" value="Unassembled WGS sequence"/>
</dbReference>
<name>A0A840PM23_URETH</name>
<dbReference type="FunFam" id="3.30.300.30:FF:000008">
    <property type="entry name" value="2,3-dihydroxybenzoate-AMP ligase"/>
    <property type="match status" value="1"/>
</dbReference>
<reference evidence="5 6" key="1">
    <citation type="submission" date="2020-08" db="EMBL/GenBank/DDBJ databases">
        <title>Genomic Encyclopedia of Type Strains, Phase IV (KMG-IV): sequencing the most valuable type-strain genomes for metagenomic binning, comparative biology and taxonomic classification.</title>
        <authorList>
            <person name="Goeker M."/>
        </authorList>
    </citation>
    <scope>NUCLEOTIDE SEQUENCE [LARGE SCALE GENOMIC DNA]</scope>
    <source>
        <strain evidence="5 6">DSM 10633</strain>
    </source>
</reference>